<dbReference type="PANTHER" id="PTHR46796">
    <property type="entry name" value="HTH-TYPE TRANSCRIPTIONAL ACTIVATOR RHAS-RELATED"/>
    <property type="match status" value="1"/>
</dbReference>
<dbReference type="Proteomes" id="UP000697995">
    <property type="component" value="Unassembled WGS sequence"/>
</dbReference>
<dbReference type="PROSITE" id="PS01124">
    <property type="entry name" value="HTH_ARAC_FAMILY_2"/>
    <property type="match status" value="1"/>
</dbReference>
<dbReference type="PANTHER" id="PTHR46796:SF14">
    <property type="entry name" value="TRANSCRIPTIONAL REGULATORY PROTEIN"/>
    <property type="match status" value="1"/>
</dbReference>
<dbReference type="Gene3D" id="1.10.10.60">
    <property type="entry name" value="Homeodomain-like"/>
    <property type="match status" value="2"/>
</dbReference>
<dbReference type="EMBL" id="NRSG01000018">
    <property type="protein sequence ID" value="MBK1657462.1"/>
    <property type="molecule type" value="Genomic_DNA"/>
</dbReference>
<dbReference type="InterPro" id="IPR018060">
    <property type="entry name" value="HTH_AraC"/>
</dbReference>
<dbReference type="RefSeq" id="WP_133218586.1">
    <property type="nucleotide sequence ID" value="NZ_NRSG01000018.1"/>
</dbReference>
<accession>A0ABS1CSL7</accession>
<protein>
    <recommendedName>
        <fullName evidence="4">HTH araC/xylS-type domain-containing protein</fullName>
    </recommendedName>
</protein>
<keyword evidence="1" id="KW-0805">Transcription regulation</keyword>
<reference evidence="5 6" key="1">
    <citation type="journal article" date="2020" name="Microorganisms">
        <title>Osmotic Adaptation and Compatible Solute Biosynthesis of Phototrophic Bacteria as Revealed from Genome Analyses.</title>
        <authorList>
            <person name="Imhoff J.F."/>
            <person name="Rahn T."/>
            <person name="Kunzel S."/>
            <person name="Keller A."/>
            <person name="Neulinger S.C."/>
        </authorList>
    </citation>
    <scope>NUCLEOTIDE SEQUENCE [LARGE SCALE GENOMIC DNA]</scope>
    <source>
        <strain evidence="5 6">DSM 15382</strain>
    </source>
</reference>
<dbReference type="SMART" id="SM00342">
    <property type="entry name" value="HTH_ARAC"/>
    <property type="match status" value="1"/>
</dbReference>
<dbReference type="SUPFAM" id="SSF46689">
    <property type="entry name" value="Homeodomain-like"/>
    <property type="match status" value="2"/>
</dbReference>
<gene>
    <name evidence="5" type="ORF">CKO45_04360</name>
</gene>
<keyword evidence="3" id="KW-0804">Transcription</keyword>
<dbReference type="InterPro" id="IPR050204">
    <property type="entry name" value="AraC_XylS_family_regulators"/>
</dbReference>
<feature type="domain" description="HTH araC/xylS-type" evidence="4">
    <location>
        <begin position="186"/>
        <end position="284"/>
    </location>
</feature>
<evidence type="ECO:0000256" key="1">
    <source>
        <dbReference type="ARBA" id="ARBA00023015"/>
    </source>
</evidence>
<comment type="caution">
    <text evidence="5">The sequence shown here is derived from an EMBL/GenBank/DDBJ whole genome shotgun (WGS) entry which is preliminary data.</text>
</comment>
<evidence type="ECO:0000313" key="6">
    <source>
        <dbReference type="Proteomes" id="UP000697995"/>
    </source>
</evidence>
<evidence type="ECO:0000256" key="3">
    <source>
        <dbReference type="ARBA" id="ARBA00023163"/>
    </source>
</evidence>
<proteinExistence type="predicted"/>
<keyword evidence="6" id="KW-1185">Reference proteome</keyword>
<sequence>MERSLSPAAALIDRAMPVPPRVQDLRLGDLAGRTAAQGAAPGWHLLCLLREAGQAGHAVRVGRDILRFRADAGLLLLLPAGQPRGWQLGGPGQEEAIAVSIAPDWLAALAASEGLPPAAAALPARILRGDPFVTCLLRSFDAYAAAGSIEALFSAHWATLLALRLLRLPPAPLPAPSHAIAPWRMVAVTAGLAGRPAPGIDVAALAARARLSPSHFSRAFRQETGLPPQAWLMRQRLAAARRLLTTTAWPMHRIAAEAGFSSPAAMRACFLREIGCTPSDYRKSADG</sequence>
<evidence type="ECO:0000256" key="2">
    <source>
        <dbReference type="ARBA" id="ARBA00023125"/>
    </source>
</evidence>
<name>A0ABS1CSL7_9PROT</name>
<dbReference type="Pfam" id="PF12833">
    <property type="entry name" value="HTH_18"/>
    <property type="match status" value="1"/>
</dbReference>
<dbReference type="InterPro" id="IPR009057">
    <property type="entry name" value="Homeodomain-like_sf"/>
</dbReference>
<organism evidence="5 6">
    <name type="scientific">Paracraurococcus ruber</name>
    <dbReference type="NCBI Taxonomy" id="77675"/>
    <lineage>
        <taxon>Bacteria</taxon>
        <taxon>Pseudomonadati</taxon>
        <taxon>Pseudomonadota</taxon>
        <taxon>Alphaproteobacteria</taxon>
        <taxon>Acetobacterales</taxon>
        <taxon>Roseomonadaceae</taxon>
        <taxon>Paracraurococcus</taxon>
    </lineage>
</organism>
<keyword evidence="2" id="KW-0238">DNA-binding</keyword>
<evidence type="ECO:0000259" key="4">
    <source>
        <dbReference type="PROSITE" id="PS01124"/>
    </source>
</evidence>
<evidence type="ECO:0000313" key="5">
    <source>
        <dbReference type="EMBL" id="MBK1657462.1"/>
    </source>
</evidence>